<dbReference type="AlphaFoldDB" id="A0A371EF53"/>
<evidence type="ECO:0000313" key="1">
    <source>
        <dbReference type="EMBL" id="RDX64619.1"/>
    </source>
</evidence>
<dbReference type="Proteomes" id="UP000257109">
    <property type="component" value="Unassembled WGS sequence"/>
</dbReference>
<name>A0A371EF53_MUCPR</name>
<comment type="caution">
    <text evidence="1">The sequence shown here is derived from an EMBL/GenBank/DDBJ whole genome shotgun (WGS) entry which is preliminary data.</text>
</comment>
<gene>
    <name evidence="1" type="ORF">CR513_56809</name>
</gene>
<feature type="non-terminal residue" evidence="1">
    <location>
        <position position="1"/>
    </location>
</feature>
<protein>
    <submittedName>
        <fullName evidence="1">Uncharacterized protein</fullName>
    </submittedName>
</protein>
<evidence type="ECO:0000313" key="2">
    <source>
        <dbReference type="Proteomes" id="UP000257109"/>
    </source>
</evidence>
<organism evidence="1 2">
    <name type="scientific">Mucuna pruriens</name>
    <name type="common">Velvet bean</name>
    <name type="synonym">Dolichos pruriens</name>
    <dbReference type="NCBI Taxonomy" id="157652"/>
    <lineage>
        <taxon>Eukaryota</taxon>
        <taxon>Viridiplantae</taxon>
        <taxon>Streptophyta</taxon>
        <taxon>Embryophyta</taxon>
        <taxon>Tracheophyta</taxon>
        <taxon>Spermatophyta</taxon>
        <taxon>Magnoliopsida</taxon>
        <taxon>eudicotyledons</taxon>
        <taxon>Gunneridae</taxon>
        <taxon>Pentapetalae</taxon>
        <taxon>rosids</taxon>
        <taxon>fabids</taxon>
        <taxon>Fabales</taxon>
        <taxon>Fabaceae</taxon>
        <taxon>Papilionoideae</taxon>
        <taxon>50 kb inversion clade</taxon>
        <taxon>NPAAA clade</taxon>
        <taxon>indigoferoid/millettioid clade</taxon>
        <taxon>Phaseoleae</taxon>
        <taxon>Mucuna</taxon>
    </lineage>
</organism>
<accession>A0A371EF53</accession>
<reference evidence="1" key="1">
    <citation type="submission" date="2018-05" db="EMBL/GenBank/DDBJ databases">
        <title>Draft genome of Mucuna pruriens seed.</title>
        <authorList>
            <person name="Nnadi N.E."/>
            <person name="Vos R."/>
            <person name="Hasami M.H."/>
            <person name="Devisetty U.K."/>
            <person name="Aguiy J.C."/>
        </authorList>
    </citation>
    <scope>NUCLEOTIDE SEQUENCE [LARGE SCALE GENOMIC DNA]</scope>
    <source>
        <strain evidence="1">JCA_2017</strain>
    </source>
</reference>
<keyword evidence="2" id="KW-1185">Reference proteome</keyword>
<proteinExistence type="predicted"/>
<dbReference type="EMBL" id="QJKJ01014301">
    <property type="protein sequence ID" value="RDX64619.1"/>
    <property type="molecule type" value="Genomic_DNA"/>
</dbReference>
<sequence>MGGVIKSFIELLELLENMIPKGNTLSSCNHEVKKKLCPMDLDYKKYMHVLMIEYCTRKNRFGLTVGLSEHKGSSCKYIVISFDYSKVQAIMRKNVTDNFALWLFNLGNDIDVYLSSLWNKSVDVFDKYCN</sequence>